<reference evidence="1" key="1">
    <citation type="journal article" date="2022" name="bioRxiv">
        <title>Sequencing and chromosome-scale assembly of the giantPleurodeles waltlgenome.</title>
        <authorList>
            <person name="Brown T."/>
            <person name="Elewa A."/>
            <person name="Iarovenko S."/>
            <person name="Subramanian E."/>
            <person name="Araus A.J."/>
            <person name="Petzold A."/>
            <person name="Susuki M."/>
            <person name="Suzuki K.-i.T."/>
            <person name="Hayashi T."/>
            <person name="Toyoda A."/>
            <person name="Oliveira C."/>
            <person name="Osipova E."/>
            <person name="Leigh N.D."/>
            <person name="Simon A."/>
            <person name="Yun M.H."/>
        </authorList>
    </citation>
    <scope>NUCLEOTIDE SEQUENCE</scope>
    <source>
        <strain evidence="1">20211129_DDA</strain>
        <tissue evidence="1">Liver</tissue>
    </source>
</reference>
<accession>A0AAV7LRF5</accession>
<dbReference type="AlphaFoldDB" id="A0AAV7LRF5"/>
<comment type="caution">
    <text evidence="1">The sequence shown here is derived from an EMBL/GenBank/DDBJ whole genome shotgun (WGS) entry which is preliminary data.</text>
</comment>
<name>A0AAV7LRF5_PLEWA</name>
<gene>
    <name evidence="1" type="ORF">NDU88_005172</name>
</gene>
<evidence type="ECO:0000313" key="1">
    <source>
        <dbReference type="EMBL" id="KAJ1092058.1"/>
    </source>
</evidence>
<organism evidence="1 2">
    <name type="scientific">Pleurodeles waltl</name>
    <name type="common">Iberian ribbed newt</name>
    <dbReference type="NCBI Taxonomy" id="8319"/>
    <lineage>
        <taxon>Eukaryota</taxon>
        <taxon>Metazoa</taxon>
        <taxon>Chordata</taxon>
        <taxon>Craniata</taxon>
        <taxon>Vertebrata</taxon>
        <taxon>Euteleostomi</taxon>
        <taxon>Amphibia</taxon>
        <taxon>Batrachia</taxon>
        <taxon>Caudata</taxon>
        <taxon>Salamandroidea</taxon>
        <taxon>Salamandridae</taxon>
        <taxon>Pleurodelinae</taxon>
        <taxon>Pleurodeles</taxon>
    </lineage>
</organism>
<protein>
    <submittedName>
        <fullName evidence="1">Uncharacterized protein</fullName>
    </submittedName>
</protein>
<keyword evidence="2" id="KW-1185">Reference proteome</keyword>
<proteinExistence type="predicted"/>
<sequence length="121" mass="12935">MALSCPWPAPRLLKLDAMPVGQAGMPPTLSSRASEPGPDVFLASYYAFHFRARVGGYYFHLFEACHGTMRPEMFVGAAVPRPSAPNPVMVPGSCPRAYWQALHCCNTPRAAGLTLGLGGSV</sequence>
<dbReference type="EMBL" id="JANPWB010000015">
    <property type="protein sequence ID" value="KAJ1092058.1"/>
    <property type="molecule type" value="Genomic_DNA"/>
</dbReference>
<evidence type="ECO:0000313" key="2">
    <source>
        <dbReference type="Proteomes" id="UP001066276"/>
    </source>
</evidence>
<dbReference type="Proteomes" id="UP001066276">
    <property type="component" value="Chromosome 11"/>
</dbReference>